<dbReference type="PANTHER" id="PTHR42856">
    <property type="entry name" value="ACYL-COENZYME A THIOESTERASE PAAI"/>
    <property type="match status" value="1"/>
</dbReference>
<dbReference type="InterPro" id="IPR003736">
    <property type="entry name" value="PAAI_dom"/>
</dbReference>
<reference evidence="3" key="1">
    <citation type="submission" date="2020-03" db="EMBL/GenBank/DDBJ databases">
        <title>Genome of Pelagibius litoralis DSM 21314T.</title>
        <authorList>
            <person name="Wang G."/>
        </authorList>
    </citation>
    <scope>NUCLEOTIDE SEQUENCE</scope>
    <source>
        <strain evidence="3">DSM 21314</strain>
    </source>
</reference>
<keyword evidence="1" id="KW-0378">Hydrolase</keyword>
<dbReference type="SUPFAM" id="SSF54637">
    <property type="entry name" value="Thioesterase/thiol ester dehydrase-isomerase"/>
    <property type="match status" value="1"/>
</dbReference>
<dbReference type="Proteomes" id="UP000761264">
    <property type="component" value="Unassembled WGS sequence"/>
</dbReference>
<dbReference type="GO" id="GO:0016289">
    <property type="term" value="F:acyl-CoA hydrolase activity"/>
    <property type="evidence" value="ECO:0007669"/>
    <property type="project" value="TreeGrafter"/>
</dbReference>
<dbReference type="PANTHER" id="PTHR42856:SF1">
    <property type="entry name" value="ACYL-COENZYME A THIOESTERASE PAAI"/>
    <property type="match status" value="1"/>
</dbReference>
<dbReference type="NCBIfam" id="TIGR00369">
    <property type="entry name" value="unchar_dom_1"/>
    <property type="match status" value="1"/>
</dbReference>
<dbReference type="InterPro" id="IPR052723">
    <property type="entry name" value="Acyl-CoA_thioesterase_PaaI"/>
</dbReference>
<organism evidence="3 4">
    <name type="scientific">Pelagibius litoralis</name>
    <dbReference type="NCBI Taxonomy" id="374515"/>
    <lineage>
        <taxon>Bacteria</taxon>
        <taxon>Pseudomonadati</taxon>
        <taxon>Pseudomonadota</taxon>
        <taxon>Alphaproteobacteria</taxon>
        <taxon>Rhodospirillales</taxon>
        <taxon>Rhodovibrionaceae</taxon>
        <taxon>Pelagibius</taxon>
    </lineage>
</organism>
<keyword evidence="4" id="KW-1185">Reference proteome</keyword>
<dbReference type="EMBL" id="JAAQPH010000007">
    <property type="protein sequence ID" value="NIA69199.1"/>
    <property type="molecule type" value="Genomic_DNA"/>
</dbReference>
<dbReference type="CDD" id="cd03443">
    <property type="entry name" value="PaaI_thioesterase"/>
    <property type="match status" value="1"/>
</dbReference>
<proteinExistence type="predicted"/>
<dbReference type="RefSeq" id="WP_167224530.1">
    <property type="nucleotide sequence ID" value="NZ_JAAQPH010000007.1"/>
</dbReference>
<dbReference type="Pfam" id="PF03061">
    <property type="entry name" value="4HBT"/>
    <property type="match status" value="1"/>
</dbReference>
<evidence type="ECO:0000256" key="1">
    <source>
        <dbReference type="ARBA" id="ARBA00022801"/>
    </source>
</evidence>
<evidence type="ECO:0000313" key="4">
    <source>
        <dbReference type="Proteomes" id="UP000761264"/>
    </source>
</evidence>
<gene>
    <name evidence="3" type="ORF">HBA54_11420</name>
</gene>
<dbReference type="Gene3D" id="3.10.129.10">
    <property type="entry name" value="Hotdog Thioesterase"/>
    <property type="match status" value="1"/>
</dbReference>
<name>A0A967EXG2_9PROT</name>
<feature type="domain" description="Thioesterase" evidence="2">
    <location>
        <begin position="51"/>
        <end position="128"/>
    </location>
</feature>
<protein>
    <submittedName>
        <fullName evidence="3">PaaI family thioesterase</fullName>
    </submittedName>
</protein>
<accession>A0A967EXG2</accession>
<dbReference type="InterPro" id="IPR029069">
    <property type="entry name" value="HotDog_dom_sf"/>
</dbReference>
<sequence>MHDTTANQDDADPLRARGGFADLVGYELVLWEPDLAKVVLTVEPQHLNRSGVLHGGMLTTLIDTACGYCGCFAAPGETPRRAFTLSLTCSFIGTAKAGQRLVATGRRSGGGKSIFFADCSVLDDAGRLIGNGQGSFKYIVRR</sequence>
<dbReference type="InterPro" id="IPR006683">
    <property type="entry name" value="Thioestr_dom"/>
</dbReference>
<comment type="caution">
    <text evidence="3">The sequence shown here is derived from an EMBL/GenBank/DDBJ whole genome shotgun (WGS) entry which is preliminary data.</text>
</comment>
<dbReference type="AlphaFoldDB" id="A0A967EXG2"/>
<evidence type="ECO:0000313" key="3">
    <source>
        <dbReference type="EMBL" id="NIA69199.1"/>
    </source>
</evidence>
<evidence type="ECO:0000259" key="2">
    <source>
        <dbReference type="Pfam" id="PF03061"/>
    </source>
</evidence>